<dbReference type="OrthoDB" id="9789398at2"/>
<evidence type="ECO:0000313" key="3">
    <source>
        <dbReference type="EMBL" id="SLN42459.1"/>
    </source>
</evidence>
<accession>A0A1Y5SPM1</accession>
<dbReference type="InterPro" id="IPR002347">
    <property type="entry name" value="SDR_fam"/>
</dbReference>
<dbReference type="PROSITE" id="PS00061">
    <property type="entry name" value="ADH_SHORT"/>
    <property type="match status" value="1"/>
</dbReference>
<dbReference type="RefSeq" id="WP_085883006.1">
    <property type="nucleotide sequence ID" value="NZ_FWFR01000001.1"/>
</dbReference>
<dbReference type="Pfam" id="PF13561">
    <property type="entry name" value="adh_short_C2"/>
    <property type="match status" value="1"/>
</dbReference>
<dbReference type="FunCoup" id="A0A1Y5SPM1">
    <property type="interactions" value="117"/>
</dbReference>
<gene>
    <name evidence="3" type="primary">tsaC1_1</name>
    <name evidence="3" type="ORF">OCH7691_01785</name>
</gene>
<keyword evidence="2 3" id="KW-0560">Oxidoreductase</keyword>
<dbReference type="Proteomes" id="UP000193200">
    <property type="component" value="Unassembled WGS sequence"/>
</dbReference>
<organism evidence="3 4">
    <name type="scientific">Oceanibacterium hippocampi</name>
    <dbReference type="NCBI Taxonomy" id="745714"/>
    <lineage>
        <taxon>Bacteria</taxon>
        <taxon>Pseudomonadati</taxon>
        <taxon>Pseudomonadota</taxon>
        <taxon>Alphaproteobacteria</taxon>
        <taxon>Sneathiellales</taxon>
        <taxon>Sneathiellaceae</taxon>
        <taxon>Oceanibacterium</taxon>
    </lineage>
</organism>
<protein>
    <submittedName>
        <fullName evidence="3">4-formylbenzenesulfonate dehydrogenase TsaC1/TsaC2</fullName>
        <ecNumber evidence="3">1.2.1.62</ecNumber>
    </submittedName>
</protein>
<sequence>MARLAEKRAFVTGAGSGIGAAIAARFAEEGASVAAVDRDFEKATAVAEAINRSGGKAIAVHADVTSSGDVGKAFEDTVAAFGGLEIIVNCAGITQRPTPCTEMDEATIDRIFSVNLKSVHHTTVHGVPILRRHAGSAIVNIASVGGVRPRAAMGWYGASKAAMIALSASMALELAPERIRVNAVAPVRTDTPMVWFMAGGETEERRARMNSEIPLGRIGHADDIARAALYLASDEAAFVTGQCLSVDGGRTLL</sequence>
<dbReference type="InterPro" id="IPR020904">
    <property type="entry name" value="Sc_DH/Rdtase_CS"/>
</dbReference>
<dbReference type="FunFam" id="3.40.50.720:FF:000084">
    <property type="entry name" value="Short-chain dehydrogenase reductase"/>
    <property type="match status" value="1"/>
</dbReference>
<dbReference type="PANTHER" id="PTHR43639">
    <property type="entry name" value="OXIDOREDUCTASE, SHORT-CHAIN DEHYDROGENASE/REDUCTASE FAMILY (AFU_ORTHOLOGUE AFUA_5G02870)"/>
    <property type="match status" value="1"/>
</dbReference>
<dbReference type="GO" id="GO:0018482">
    <property type="term" value="F:4-formylbenzenesulfonate dehydrogenase activity"/>
    <property type="evidence" value="ECO:0007669"/>
    <property type="project" value="UniProtKB-EC"/>
</dbReference>
<evidence type="ECO:0000313" key="4">
    <source>
        <dbReference type="Proteomes" id="UP000193200"/>
    </source>
</evidence>
<dbReference type="PRINTS" id="PR00081">
    <property type="entry name" value="GDHRDH"/>
</dbReference>
<comment type="similarity">
    <text evidence="1">Belongs to the short-chain dehydrogenases/reductases (SDR) family.</text>
</comment>
<name>A0A1Y5SPM1_9PROT</name>
<dbReference type="AlphaFoldDB" id="A0A1Y5SPM1"/>
<dbReference type="NCBIfam" id="NF005559">
    <property type="entry name" value="PRK07231.1"/>
    <property type="match status" value="1"/>
</dbReference>
<dbReference type="PANTHER" id="PTHR43639:SF1">
    <property type="entry name" value="SHORT-CHAIN DEHYDROGENASE_REDUCTASE FAMILY PROTEIN"/>
    <property type="match status" value="1"/>
</dbReference>
<dbReference type="EC" id="1.2.1.62" evidence="3"/>
<dbReference type="SUPFAM" id="SSF51735">
    <property type="entry name" value="NAD(P)-binding Rossmann-fold domains"/>
    <property type="match status" value="1"/>
</dbReference>
<dbReference type="InParanoid" id="A0A1Y5SPM1"/>
<evidence type="ECO:0000256" key="2">
    <source>
        <dbReference type="ARBA" id="ARBA00023002"/>
    </source>
</evidence>
<dbReference type="Gene3D" id="3.40.50.720">
    <property type="entry name" value="NAD(P)-binding Rossmann-like Domain"/>
    <property type="match status" value="1"/>
</dbReference>
<evidence type="ECO:0000256" key="1">
    <source>
        <dbReference type="ARBA" id="ARBA00006484"/>
    </source>
</evidence>
<reference evidence="3 4" key="1">
    <citation type="submission" date="2017-03" db="EMBL/GenBank/DDBJ databases">
        <authorList>
            <person name="Afonso C.L."/>
            <person name="Miller P.J."/>
            <person name="Scott M.A."/>
            <person name="Spackman E."/>
            <person name="Goraichik I."/>
            <person name="Dimitrov K.M."/>
            <person name="Suarez D.L."/>
            <person name="Swayne D.E."/>
        </authorList>
    </citation>
    <scope>NUCLEOTIDE SEQUENCE [LARGE SCALE GENOMIC DNA]</scope>
    <source>
        <strain evidence="3 4">CECT 7691</strain>
    </source>
</reference>
<dbReference type="InterPro" id="IPR036291">
    <property type="entry name" value="NAD(P)-bd_dom_sf"/>
</dbReference>
<dbReference type="PRINTS" id="PR00080">
    <property type="entry name" value="SDRFAMILY"/>
</dbReference>
<keyword evidence="4" id="KW-1185">Reference proteome</keyword>
<proteinExistence type="inferred from homology"/>
<dbReference type="EMBL" id="FWFR01000001">
    <property type="protein sequence ID" value="SLN42459.1"/>
    <property type="molecule type" value="Genomic_DNA"/>
</dbReference>